<feature type="transmembrane region" description="Helical" evidence="7">
    <location>
        <begin position="101"/>
        <end position="126"/>
    </location>
</feature>
<comment type="caution">
    <text evidence="9">The sequence shown here is derived from an EMBL/GenBank/DDBJ whole genome shotgun (WGS) entry which is preliminary data.</text>
</comment>
<dbReference type="PANTHER" id="PTHR40074">
    <property type="entry name" value="O-ACETYLTRANSFERASE WECH"/>
    <property type="match status" value="1"/>
</dbReference>
<feature type="transmembrane region" description="Helical" evidence="7">
    <location>
        <begin position="311"/>
        <end position="330"/>
    </location>
</feature>
<dbReference type="Proteomes" id="UP001196316">
    <property type="component" value="Unassembled WGS sequence"/>
</dbReference>
<dbReference type="AlphaFoldDB" id="A0AAW4NG40"/>
<evidence type="ECO:0000259" key="8">
    <source>
        <dbReference type="Pfam" id="PF01757"/>
    </source>
</evidence>
<evidence type="ECO:0000256" key="7">
    <source>
        <dbReference type="SAM" id="Phobius"/>
    </source>
</evidence>
<evidence type="ECO:0000256" key="3">
    <source>
        <dbReference type="ARBA" id="ARBA00022475"/>
    </source>
</evidence>
<reference evidence="9" key="1">
    <citation type="submission" date="2021-06" db="EMBL/GenBank/DDBJ databases">
        <title>Collection of gut derived symbiotic bacterial strains cultured from healthy donors.</title>
        <authorList>
            <person name="Lin H."/>
            <person name="Littmann E."/>
            <person name="Pamer E.G."/>
        </authorList>
    </citation>
    <scope>NUCLEOTIDE SEQUENCE</scope>
    <source>
        <strain evidence="9">MSK.21.60</strain>
    </source>
</reference>
<keyword evidence="5 7" id="KW-1133">Transmembrane helix</keyword>
<proteinExistence type="inferred from homology"/>
<feature type="transmembrane region" description="Helical" evidence="7">
    <location>
        <begin position="278"/>
        <end position="299"/>
    </location>
</feature>
<evidence type="ECO:0000256" key="5">
    <source>
        <dbReference type="ARBA" id="ARBA00022989"/>
    </source>
</evidence>
<evidence type="ECO:0000256" key="6">
    <source>
        <dbReference type="ARBA" id="ARBA00023136"/>
    </source>
</evidence>
<feature type="domain" description="Acyltransferase 3" evidence="8">
    <location>
        <begin position="13"/>
        <end position="369"/>
    </location>
</feature>
<keyword evidence="9" id="KW-0808">Transferase</keyword>
<dbReference type="RefSeq" id="WP_217326751.1">
    <property type="nucleotide sequence ID" value="NZ_JAHOEP010000026.1"/>
</dbReference>
<keyword evidence="4 7" id="KW-0812">Transmembrane</keyword>
<feature type="transmembrane region" description="Helical" evidence="7">
    <location>
        <begin position="350"/>
        <end position="375"/>
    </location>
</feature>
<evidence type="ECO:0000256" key="1">
    <source>
        <dbReference type="ARBA" id="ARBA00004651"/>
    </source>
</evidence>
<organism evidence="9 10">
    <name type="scientific">Segatella copri</name>
    <dbReference type="NCBI Taxonomy" id="165179"/>
    <lineage>
        <taxon>Bacteria</taxon>
        <taxon>Pseudomonadati</taxon>
        <taxon>Bacteroidota</taxon>
        <taxon>Bacteroidia</taxon>
        <taxon>Bacteroidales</taxon>
        <taxon>Prevotellaceae</taxon>
        <taxon>Segatella</taxon>
    </lineage>
</organism>
<evidence type="ECO:0000256" key="2">
    <source>
        <dbReference type="ARBA" id="ARBA00007400"/>
    </source>
</evidence>
<keyword evidence="3" id="KW-1003">Cell membrane</keyword>
<feature type="transmembrane region" description="Helical" evidence="7">
    <location>
        <begin position="175"/>
        <end position="194"/>
    </location>
</feature>
<dbReference type="InterPro" id="IPR002656">
    <property type="entry name" value="Acyl_transf_3_dom"/>
</dbReference>
<dbReference type="EMBL" id="JAHOEP010000026">
    <property type="protein sequence ID" value="MBV3408742.1"/>
    <property type="molecule type" value="Genomic_DNA"/>
</dbReference>
<dbReference type="Pfam" id="PF01757">
    <property type="entry name" value="Acyl_transf_3"/>
    <property type="match status" value="1"/>
</dbReference>
<accession>A0AAW4NG40</accession>
<protein>
    <submittedName>
        <fullName evidence="9">Acyltransferase</fullName>
    </submittedName>
</protein>
<comment type="similarity">
    <text evidence="2">Belongs to the acyltransferase 3 family.</text>
</comment>
<evidence type="ECO:0000313" key="9">
    <source>
        <dbReference type="EMBL" id="MBV3408742.1"/>
    </source>
</evidence>
<evidence type="ECO:0000256" key="4">
    <source>
        <dbReference type="ARBA" id="ARBA00022692"/>
    </source>
</evidence>
<evidence type="ECO:0000313" key="10">
    <source>
        <dbReference type="Proteomes" id="UP001196316"/>
    </source>
</evidence>
<dbReference type="PANTHER" id="PTHR40074:SF2">
    <property type="entry name" value="O-ACETYLTRANSFERASE WECH"/>
    <property type="match status" value="1"/>
</dbReference>
<dbReference type="GO" id="GO:0005886">
    <property type="term" value="C:plasma membrane"/>
    <property type="evidence" value="ECO:0007669"/>
    <property type="project" value="UniProtKB-SubCell"/>
</dbReference>
<dbReference type="GO" id="GO:0009246">
    <property type="term" value="P:enterobacterial common antigen biosynthetic process"/>
    <property type="evidence" value="ECO:0007669"/>
    <property type="project" value="TreeGrafter"/>
</dbReference>
<comment type="subcellular location">
    <subcellularLocation>
        <location evidence="1">Cell membrane</location>
        <topology evidence="1">Multi-pass membrane protein</topology>
    </subcellularLocation>
</comment>
<feature type="transmembrane region" description="Helical" evidence="7">
    <location>
        <begin position="220"/>
        <end position="237"/>
    </location>
</feature>
<gene>
    <name evidence="9" type="ORF">KSW80_10075</name>
</gene>
<sequence>MSNNMIRGGYSESINMLRFPLAILVVFVHSFGADIDVAGLHASGLTGLAVYDYIRLFFSVVIARSAVPIFFIISGYLLFLKMEEYNKVVYISKLRKRLHSIVIPYLSWILLLILWTLMFKIGGILLHGKPWTGILEYFQENGYLHMLWDCSVWEERTTWLGIETHNSGPVLLPFWYMRDLIMMVVISPVIYWFIKKTKIIFIISLLAIYVFDIRVSWMSGTFTCASLFFSLGAYFAIKKQDFTDVLWKWKKIICPVAIALMIYQTYTGSAMGDEISKMIHPWLVIFQSFALILLASALCKYPKFYNINKKLARTSFFIYALHPFILGYVISAFNKMAILVDKVTAVSDSWYVMTFNYLASPFCCVFLCIAIYWFLQMYIPIFLRVIVGERKR</sequence>
<keyword evidence="9" id="KW-0012">Acyltransferase</keyword>
<dbReference type="GO" id="GO:0016413">
    <property type="term" value="F:O-acetyltransferase activity"/>
    <property type="evidence" value="ECO:0007669"/>
    <property type="project" value="TreeGrafter"/>
</dbReference>
<name>A0AAW4NG40_9BACT</name>
<keyword evidence="6 7" id="KW-0472">Membrane</keyword>
<feature type="transmembrane region" description="Helical" evidence="7">
    <location>
        <begin position="56"/>
        <end position="80"/>
    </location>
</feature>